<keyword evidence="4" id="KW-1185">Reference proteome</keyword>
<dbReference type="AlphaFoldDB" id="A0A6I5ZQU2"/>
<sequence length="472" mass="50313">MSKQISRRQFLLGTGSLMALGYLSWLGLIPGAMPATGNKPQPAEPAPTGQAPPLPEPVVCDYVFRHGLIIDGSGDKAYPGDLGIKGKQIAAVGDFQAAPGAVEIDARGLVLSPGFIDLHTHTEAYLGSGGRGEMFLLQGVTTHLGGNCGTSVARVGDFLAGINKLALNLGILAGYKNLSQATVAREGRPARAREVAAMQQKLATALQEGAFGLSVGLEYWPQSLATTQELIDLCQVLKEYGGFYATHIRSEGDQVFKAVEEAIEIGQQAGIPVQYSHIKTAGRRNWGKMKQVLSLLDGARQGGLDITADVYGYTFSSWDVGSSRNSIHEEDLLLALQHPSVMIGSDSGLDPRGRAIHPRAYGNYSHILRHYCLEKGVITLEEAIHKMTLMPARRMGLKDRGLLAPGYKADVVAFDAGTIASRATRANPNQLATGVRWVLVNGQVAVKDGQATGCLAGEVLRRQVRNQALGVA</sequence>
<accession>A0A6I5ZQU2</accession>
<dbReference type="CDD" id="cd01297">
    <property type="entry name" value="D-aminoacylase"/>
    <property type="match status" value="1"/>
</dbReference>
<dbReference type="InterPro" id="IPR011059">
    <property type="entry name" value="Metal-dep_hydrolase_composite"/>
</dbReference>
<proteinExistence type="predicted"/>
<dbReference type="GO" id="GO:0047422">
    <property type="term" value="F:N-acyl-D-aspartate deacylase activity"/>
    <property type="evidence" value="ECO:0007669"/>
    <property type="project" value="UniProtKB-EC"/>
</dbReference>
<dbReference type="InterPro" id="IPR050378">
    <property type="entry name" value="Metallo-dep_Hydrolases_sf"/>
</dbReference>
<evidence type="ECO:0000259" key="2">
    <source>
        <dbReference type="Pfam" id="PF01979"/>
    </source>
</evidence>
<evidence type="ECO:0000256" key="1">
    <source>
        <dbReference type="ARBA" id="ARBA00001947"/>
    </source>
</evidence>
<dbReference type="Pfam" id="PF01979">
    <property type="entry name" value="Amidohydro_1"/>
    <property type="match status" value="1"/>
</dbReference>
<dbReference type="RefSeq" id="WP_156273070.1">
    <property type="nucleotide sequence ID" value="NZ_CP046244.1"/>
</dbReference>
<evidence type="ECO:0000313" key="3">
    <source>
        <dbReference type="EMBL" id="QGP92353.1"/>
    </source>
</evidence>
<comment type="cofactor">
    <cofactor evidence="1">
        <name>Zn(2+)</name>
        <dbReference type="ChEBI" id="CHEBI:29105"/>
    </cofactor>
</comment>
<dbReference type="Proteomes" id="UP000425916">
    <property type="component" value="Chromosome"/>
</dbReference>
<evidence type="ECO:0000313" key="4">
    <source>
        <dbReference type="Proteomes" id="UP000425916"/>
    </source>
</evidence>
<organism evidence="3 4">
    <name type="scientific">Neomoorella glycerini</name>
    <dbReference type="NCBI Taxonomy" id="55779"/>
    <lineage>
        <taxon>Bacteria</taxon>
        <taxon>Bacillati</taxon>
        <taxon>Bacillota</taxon>
        <taxon>Clostridia</taxon>
        <taxon>Neomoorellales</taxon>
        <taxon>Neomoorellaceae</taxon>
        <taxon>Neomoorella</taxon>
    </lineage>
</organism>
<feature type="domain" description="Amidohydrolase-related" evidence="2">
    <location>
        <begin position="111"/>
        <end position="442"/>
    </location>
</feature>
<dbReference type="PANTHER" id="PTHR11647">
    <property type="entry name" value="HYDRANTOINASE/DIHYDROPYRIMIDINASE FAMILY MEMBER"/>
    <property type="match status" value="1"/>
</dbReference>
<dbReference type="InterPro" id="IPR006311">
    <property type="entry name" value="TAT_signal"/>
</dbReference>
<dbReference type="SUPFAM" id="SSF51556">
    <property type="entry name" value="Metallo-dependent hydrolases"/>
    <property type="match status" value="1"/>
</dbReference>
<protein>
    <submittedName>
        <fullName evidence="3">N-acyl-D-aspartate deacylase</fullName>
        <ecNumber evidence="3">3.5.1.83</ecNumber>
    </submittedName>
</protein>
<dbReference type="PANTHER" id="PTHR11647:SF1">
    <property type="entry name" value="COLLAPSIN RESPONSE MEDIATOR PROTEIN"/>
    <property type="match status" value="1"/>
</dbReference>
<dbReference type="EMBL" id="CP046244">
    <property type="protein sequence ID" value="QGP92353.1"/>
    <property type="molecule type" value="Genomic_DNA"/>
</dbReference>
<dbReference type="Gene3D" id="3.20.20.140">
    <property type="entry name" value="Metal-dependent hydrolases"/>
    <property type="match status" value="1"/>
</dbReference>
<dbReference type="EC" id="3.5.1.83" evidence="3"/>
<reference evidence="3 4" key="1">
    <citation type="submission" date="2019-11" db="EMBL/GenBank/DDBJ databases">
        <title>Genome sequence of Moorella glycerini DSM11254.</title>
        <authorList>
            <person name="Poehlein A."/>
            <person name="Boeer T."/>
            <person name="Daniel R."/>
        </authorList>
    </citation>
    <scope>NUCLEOTIDE SEQUENCE [LARGE SCALE GENOMIC DNA]</scope>
    <source>
        <strain evidence="3 4">DSM 11254</strain>
    </source>
</reference>
<keyword evidence="3" id="KW-0378">Hydrolase</keyword>
<dbReference type="OrthoDB" id="9775607at2"/>
<dbReference type="PROSITE" id="PS51318">
    <property type="entry name" value="TAT"/>
    <property type="match status" value="1"/>
</dbReference>
<dbReference type="InterPro" id="IPR032466">
    <property type="entry name" value="Metal_Hydrolase"/>
</dbReference>
<dbReference type="InterPro" id="IPR006680">
    <property type="entry name" value="Amidohydro-rel"/>
</dbReference>
<dbReference type="SUPFAM" id="SSF51338">
    <property type="entry name" value="Composite domain of metallo-dependent hydrolases"/>
    <property type="match status" value="1"/>
</dbReference>
<gene>
    <name evidence="3" type="ORF">MGLY_17280</name>
</gene>
<name>A0A6I5ZQU2_9FIRM</name>